<dbReference type="EMBL" id="ATLK01000001">
    <property type="protein sequence ID" value="KFF31698.1"/>
    <property type="molecule type" value="Genomic_DNA"/>
</dbReference>
<name>A0A080N3G0_9BIFI</name>
<dbReference type="STRING" id="1341695.BBOMB_1085"/>
<dbReference type="AlphaFoldDB" id="A0A080N3G0"/>
<accession>A0A080N3G0</accession>
<evidence type="ECO:0000313" key="1">
    <source>
        <dbReference type="EMBL" id="KFF31698.1"/>
    </source>
</evidence>
<dbReference type="Proteomes" id="UP000028730">
    <property type="component" value="Unassembled WGS sequence"/>
</dbReference>
<gene>
    <name evidence="1" type="ORF">BBOMB_1085</name>
</gene>
<organism evidence="1 2">
    <name type="scientific">Bifidobacterium bombi DSM 19703</name>
    <dbReference type="NCBI Taxonomy" id="1341695"/>
    <lineage>
        <taxon>Bacteria</taxon>
        <taxon>Bacillati</taxon>
        <taxon>Actinomycetota</taxon>
        <taxon>Actinomycetes</taxon>
        <taxon>Bifidobacteriales</taxon>
        <taxon>Bifidobacteriaceae</taxon>
        <taxon>Bifidobacterium</taxon>
    </lineage>
</organism>
<sequence length="275" mass="30226">MAWWLVLPPLPPLNRDAIAREYFVKHGVDMGAWNPGPVKWFGDPADCSMSVQVQVRVTELGVEELARDGSLIRIPFTQMRRWPSMMHGLMTFVTANKDRDSLKLSHGSMAYLDRIGNYDGLSIPLSSLDRPWVLWRECYGRIRQARRRARRSRRWKRLSRVVLFPRGVRDRWSDRSDALVVQDGCWELAADVFNLVQLHRDGDVSFLDELSGGQLASDSVGGILRDLILETGGNDGAAAGANGVNGAAGVAGAVGAAAPAAAGSGTVFPNSVSWR</sequence>
<protein>
    <submittedName>
        <fullName evidence="1">Uncharacterized protein</fullName>
    </submittedName>
</protein>
<proteinExistence type="predicted"/>
<evidence type="ECO:0000313" key="2">
    <source>
        <dbReference type="Proteomes" id="UP000028730"/>
    </source>
</evidence>
<keyword evidence="2" id="KW-1185">Reference proteome</keyword>
<reference evidence="1 2" key="1">
    <citation type="journal article" date="2014" name="Appl. Environ. Microbiol.">
        <title>Genomic encyclopedia of type strains of the genus Bifidobacterium.</title>
        <authorList>
            <person name="Milani C."/>
            <person name="Lugli G.A."/>
            <person name="Duranti S."/>
            <person name="Turroni F."/>
            <person name="Bottacini F."/>
            <person name="Mangifesta M."/>
            <person name="Sanchez B."/>
            <person name="Viappiani A."/>
            <person name="Mancabelli L."/>
            <person name="Taminiau B."/>
            <person name="Delcenserie V."/>
            <person name="Barrangou R."/>
            <person name="Margolles A."/>
            <person name="van Sinderen D."/>
            <person name="Ventura M."/>
        </authorList>
    </citation>
    <scope>NUCLEOTIDE SEQUENCE [LARGE SCALE GENOMIC DNA]</scope>
    <source>
        <strain evidence="1 2">DSM 19703</strain>
    </source>
</reference>
<comment type="caution">
    <text evidence="1">The sequence shown here is derived from an EMBL/GenBank/DDBJ whole genome shotgun (WGS) entry which is preliminary data.</text>
</comment>